<dbReference type="Gene3D" id="2.40.50.100">
    <property type="match status" value="2"/>
</dbReference>
<dbReference type="InterPro" id="IPR036625">
    <property type="entry name" value="E3-bd_dom_sf"/>
</dbReference>
<dbReference type="PROSITE" id="PS51826">
    <property type="entry name" value="PSBD"/>
    <property type="match status" value="1"/>
</dbReference>
<dbReference type="Pfam" id="PF00198">
    <property type="entry name" value="2-oxoacid_dh"/>
    <property type="match status" value="1"/>
</dbReference>
<comment type="cofactor">
    <cofactor evidence="1 8">
        <name>(R)-lipoate</name>
        <dbReference type="ChEBI" id="CHEBI:83088"/>
    </cofactor>
</comment>
<evidence type="ECO:0000256" key="3">
    <source>
        <dbReference type="ARBA" id="ARBA00022679"/>
    </source>
</evidence>
<evidence type="ECO:0000259" key="11">
    <source>
        <dbReference type="PROSITE" id="PS51826"/>
    </source>
</evidence>
<feature type="domain" description="Peripheral subunit-binding (PSBD)" evidence="11">
    <location>
        <begin position="287"/>
        <end position="324"/>
    </location>
</feature>
<evidence type="ECO:0000256" key="9">
    <source>
        <dbReference type="SAM" id="MobiDB-lite"/>
    </source>
</evidence>
<name>A0ABU4DL85_9DEIO</name>
<dbReference type="EMBL" id="JAPMIV010000001">
    <property type="protein sequence ID" value="MDV6373108.1"/>
    <property type="molecule type" value="Genomic_DNA"/>
</dbReference>
<evidence type="ECO:0000256" key="1">
    <source>
        <dbReference type="ARBA" id="ARBA00001938"/>
    </source>
</evidence>
<evidence type="ECO:0000256" key="2">
    <source>
        <dbReference type="ARBA" id="ARBA00007317"/>
    </source>
</evidence>
<dbReference type="SUPFAM" id="SSF47005">
    <property type="entry name" value="Peripheral subunit-binding domain of 2-oxo acid dehydrogenase complex"/>
    <property type="match status" value="1"/>
</dbReference>
<comment type="function">
    <text evidence="6">The pyruvate dehydrogenase complex catalyzes the overall conversion of pyruvate to acetyl-CoA and CO(2). It contains multiple copies of three enzymatic components: pyruvate dehydrogenase (E1), dihydrolipoamide acetyltransferase (E2) and lipoamide dehydrogenase (E3).</text>
</comment>
<dbReference type="PROSITE" id="PS50968">
    <property type="entry name" value="BIOTINYL_LIPOYL"/>
    <property type="match status" value="2"/>
</dbReference>
<evidence type="ECO:0000256" key="8">
    <source>
        <dbReference type="RuleBase" id="RU003423"/>
    </source>
</evidence>
<dbReference type="Proteomes" id="UP001276150">
    <property type="component" value="Unassembled WGS sequence"/>
</dbReference>
<evidence type="ECO:0000256" key="7">
    <source>
        <dbReference type="ARBA" id="ARBA00048370"/>
    </source>
</evidence>
<dbReference type="CDD" id="cd06849">
    <property type="entry name" value="lipoyl_domain"/>
    <property type="match status" value="2"/>
</dbReference>
<accession>A0ABU4DL85</accession>
<evidence type="ECO:0000259" key="10">
    <source>
        <dbReference type="PROSITE" id="PS50968"/>
    </source>
</evidence>
<feature type="domain" description="Lipoyl-binding" evidence="10">
    <location>
        <begin position="118"/>
        <end position="193"/>
    </location>
</feature>
<feature type="domain" description="Lipoyl-binding" evidence="10">
    <location>
        <begin position="2"/>
        <end position="77"/>
    </location>
</feature>
<sequence>MATELKLPDVGDNIEKGTVVTVLVKAGDTVAEGDPIIEIETDKAVIEVPASASGTVEAVTVNVGDTVNVGGVILTLSGGDAPAAAPAQAEAPKQEAGAPRQEAAAPAASAPAASSGSSTTVALPDVGDNIEKGTVVTILVNVGDTVKEGDPVIEIETDKAVIEVPSSAGGTVESIGVAVGDTVNVGGTILTLSGGAGGSSTPAPQGGGDQAANVESSAVAADPNTANRVAQAQQESQKAQAQQTPATAGNGSGNHDKLPAAAGAVTQAPGAQRPYNTQTYDGRTIVPAAPSVRRMAREIGVDIHDVHGTGIAGRISEEDVRRTAGTPSVQPAAAAASAISSAPAAAPAAVQSAPLPNFEKWGTVKREDMSGIRKATVRSMTASWTTIPMVTHFDKADVTAMEEVRKRFGARVEKAGGKLTMTHILMKVVANALRKFPKFGASLDLDAQQVVFKDYINIGVAVDTPVGLLVPVVKDADRKSITELVLELAELAGRARERKLKPDEMSGATFTISNLGGIGGHAFTPIVNSPEVAILGVSRGGFEPVWNREKGEFEPRNMLPLSLTYDHRLIDGADAARFVRFIAESLEDPFLISL</sequence>
<gene>
    <name evidence="12" type="ORF">ORD21_00625</name>
</gene>
<evidence type="ECO:0000256" key="4">
    <source>
        <dbReference type="ARBA" id="ARBA00022823"/>
    </source>
</evidence>
<dbReference type="EC" id="2.3.1.-" evidence="8"/>
<comment type="caution">
    <text evidence="12">The sequence shown here is derived from an EMBL/GenBank/DDBJ whole genome shotgun (WGS) entry which is preliminary data.</text>
</comment>
<keyword evidence="3 8" id="KW-0808">Transferase</keyword>
<evidence type="ECO:0000313" key="12">
    <source>
        <dbReference type="EMBL" id="MDV6373108.1"/>
    </source>
</evidence>
<evidence type="ECO:0000256" key="6">
    <source>
        <dbReference type="ARBA" id="ARBA00025211"/>
    </source>
</evidence>
<feature type="region of interest" description="Disordered" evidence="9">
    <location>
        <begin position="196"/>
        <end position="259"/>
    </location>
</feature>
<evidence type="ECO:0000313" key="13">
    <source>
        <dbReference type="Proteomes" id="UP001276150"/>
    </source>
</evidence>
<protein>
    <recommendedName>
        <fullName evidence="8">Dihydrolipoamide acetyltransferase component of pyruvate dehydrogenase complex</fullName>
        <ecNumber evidence="8">2.3.1.-</ecNumber>
    </recommendedName>
</protein>
<dbReference type="Pfam" id="PF00364">
    <property type="entry name" value="Biotin_lipoyl"/>
    <property type="match status" value="2"/>
</dbReference>
<reference evidence="12 13" key="1">
    <citation type="submission" date="2022-11" db="EMBL/GenBank/DDBJ databases">
        <title>Deinococcus ZS9-10, Low Temperature and Draught-tolerating, UV-resistant Bacteria from Continental Antarctica.</title>
        <authorList>
            <person name="Cheng L."/>
        </authorList>
    </citation>
    <scope>NUCLEOTIDE SEQUENCE [LARGE SCALE GENOMIC DNA]</scope>
    <source>
        <strain evidence="12 13">ZS9-10</strain>
    </source>
</reference>
<dbReference type="SUPFAM" id="SSF51230">
    <property type="entry name" value="Single hybrid motif"/>
    <property type="match status" value="2"/>
</dbReference>
<dbReference type="PANTHER" id="PTHR43178:SF2">
    <property type="entry name" value="DIHYDROLIPOYLLYSINE-RESIDUE ACETYLTRANSFERASE COMPONENT OF PYRUVATE DEHYDROGENASE COMPLEX"/>
    <property type="match status" value="1"/>
</dbReference>
<dbReference type="InterPro" id="IPR023213">
    <property type="entry name" value="CAT-like_dom_sf"/>
</dbReference>
<dbReference type="RefSeq" id="WP_317638402.1">
    <property type="nucleotide sequence ID" value="NZ_JAPMIV010000001.1"/>
</dbReference>
<feature type="compositionally biased region" description="Low complexity" evidence="9">
    <location>
        <begin position="82"/>
        <end position="118"/>
    </location>
</feature>
<dbReference type="Pfam" id="PF02817">
    <property type="entry name" value="E3_binding"/>
    <property type="match status" value="1"/>
</dbReference>
<dbReference type="Gene3D" id="3.30.559.10">
    <property type="entry name" value="Chloramphenicol acetyltransferase-like domain"/>
    <property type="match status" value="1"/>
</dbReference>
<feature type="compositionally biased region" description="Low complexity" evidence="9">
    <location>
        <begin position="230"/>
        <end position="248"/>
    </location>
</feature>
<dbReference type="SUPFAM" id="SSF52777">
    <property type="entry name" value="CoA-dependent acyltransferases"/>
    <property type="match status" value="1"/>
</dbReference>
<comment type="catalytic activity">
    <reaction evidence="7">
        <text>N(6)-[(R)-dihydrolipoyl]-L-lysyl-[protein] + acetyl-CoA = N(6)-[(R)-S(8)-acetyldihydrolipoyl]-L-lysyl-[protein] + CoA</text>
        <dbReference type="Rhea" id="RHEA:17017"/>
        <dbReference type="Rhea" id="RHEA-COMP:10475"/>
        <dbReference type="Rhea" id="RHEA-COMP:10478"/>
        <dbReference type="ChEBI" id="CHEBI:57287"/>
        <dbReference type="ChEBI" id="CHEBI:57288"/>
        <dbReference type="ChEBI" id="CHEBI:83100"/>
        <dbReference type="ChEBI" id="CHEBI:83111"/>
        <dbReference type="EC" id="2.3.1.12"/>
    </reaction>
</comment>
<evidence type="ECO:0000256" key="5">
    <source>
        <dbReference type="ARBA" id="ARBA00023315"/>
    </source>
</evidence>
<keyword evidence="5 8" id="KW-0012">Acyltransferase</keyword>
<dbReference type="Gene3D" id="4.10.320.10">
    <property type="entry name" value="E3-binding domain"/>
    <property type="match status" value="1"/>
</dbReference>
<dbReference type="PROSITE" id="PS00189">
    <property type="entry name" value="LIPOYL"/>
    <property type="match status" value="2"/>
</dbReference>
<dbReference type="PANTHER" id="PTHR43178">
    <property type="entry name" value="DIHYDROLIPOAMIDE ACETYLTRANSFERASE COMPONENT OF PYRUVATE DEHYDROGENASE COMPLEX"/>
    <property type="match status" value="1"/>
</dbReference>
<dbReference type="InterPro" id="IPR004167">
    <property type="entry name" value="PSBD"/>
</dbReference>
<organism evidence="12 13">
    <name type="scientific">Deinococcus arenicola</name>
    <dbReference type="NCBI Taxonomy" id="2994950"/>
    <lineage>
        <taxon>Bacteria</taxon>
        <taxon>Thermotogati</taxon>
        <taxon>Deinococcota</taxon>
        <taxon>Deinococci</taxon>
        <taxon>Deinococcales</taxon>
        <taxon>Deinococcaceae</taxon>
        <taxon>Deinococcus</taxon>
    </lineage>
</organism>
<dbReference type="InterPro" id="IPR011053">
    <property type="entry name" value="Single_hybrid_motif"/>
</dbReference>
<proteinExistence type="inferred from homology"/>
<keyword evidence="13" id="KW-1185">Reference proteome</keyword>
<dbReference type="InterPro" id="IPR050743">
    <property type="entry name" value="2-oxoacid_DH_E2_comp"/>
</dbReference>
<comment type="similarity">
    <text evidence="2 8">Belongs to the 2-oxoacid dehydrogenase family.</text>
</comment>
<keyword evidence="4 8" id="KW-0450">Lipoyl</keyword>
<dbReference type="InterPro" id="IPR000089">
    <property type="entry name" value="Biotin_lipoyl"/>
</dbReference>
<dbReference type="InterPro" id="IPR001078">
    <property type="entry name" value="2-oxoacid_DH_actylTfrase"/>
</dbReference>
<feature type="region of interest" description="Disordered" evidence="9">
    <location>
        <begin position="82"/>
        <end position="120"/>
    </location>
</feature>
<dbReference type="InterPro" id="IPR003016">
    <property type="entry name" value="2-oxoA_DH_lipoyl-BS"/>
</dbReference>